<dbReference type="AlphaFoldDB" id="G0U5Z7"/>
<dbReference type="EMBL" id="HE573026">
    <property type="protein sequence ID" value="CCC51298.1"/>
    <property type="molecule type" value="Genomic_DNA"/>
</dbReference>
<keyword evidence="2" id="KW-0472">Membrane</keyword>
<feature type="transmembrane region" description="Helical" evidence="2">
    <location>
        <begin position="195"/>
        <end position="213"/>
    </location>
</feature>
<keyword evidence="2" id="KW-1133">Transmembrane helix</keyword>
<feature type="compositionally biased region" description="Acidic residues" evidence="1">
    <location>
        <begin position="1"/>
        <end position="14"/>
    </location>
</feature>
<feature type="compositionally biased region" description="Basic and acidic residues" evidence="1">
    <location>
        <begin position="39"/>
        <end position="60"/>
    </location>
</feature>
<feature type="compositionally biased region" description="Basic and acidic residues" evidence="1">
    <location>
        <begin position="141"/>
        <end position="151"/>
    </location>
</feature>
<feature type="transmembrane region" description="Helical" evidence="2">
    <location>
        <begin position="233"/>
        <end position="252"/>
    </location>
</feature>
<reference evidence="3" key="1">
    <citation type="journal article" date="2012" name="Proc. Natl. Acad. Sci. U.S.A.">
        <title>Antigenic diversity is generated by distinct evolutionary mechanisms in African trypanosome species.</title>
        <authorList>
            <person name="Jackson A.P."/>
            <person name="Berry A."/>
            <person name="Aslett M."/>
            <person name="Allison H.C."/>
            <person name="Burton P."/>
            <person name="Vavrova-Anderson J."/>
            <person name="Brown R."/>
            <person name="Browne H."/>
            <person name="Corton N."/>
            <person name="Hauser H."/>
            <person name="Gamble J."/>
            <person name="Gilderthorp R."/>
            <person name="Marcello L."/>
            <person name="McQuillan J."/>
            <person name="Otto T.D."/>
            <person name="Quail M.A."/>
            <person name="Sanders M.J."/>
            <person name="van Tonder A."/>
            <person name="Ginger M.L."/>
            <person name="Field M.C."/>
            <person name="Barry J.D."/>
            <person name="Hertz-Fowler C."/>
            <person name="Berriman M."/>
        </authorList>
    </citation>
    <scope>NUCLEOTIDE SEQUENCE</scope>
    <source>
        <strain evidence="3">Y486</strain>
    </source>
</reference>
<proteinExistence type="predicted"/>
<evidence type="ECO:0000256" key="1">
    <source>
        <dbReference type="SAM" id="MobiDB-lite"/>
    </source>
</evidence>
<keyword evidence="2" id="KW-0812">Transmembrane</keyword>
<evidence type="ECO:0000313" key="3">
    <source>
        <dbReference type="EMBL" id="CCC51298.1"/>
    </source>
</evidence>
<feature type="transmembrane region" description="Helical" evidence="2">
    <location>
        <begin position="273"/>
        <end position="292"/>
    </location>
</feature>
<organism evidence="3">
    <name type="scientific">Trypanosoma vivax (strain Y486)</name>
    <dbReference type="NCBI Taxonomy" id="1055687"/>
    <lineage>
        <taxon>Eukaryota</taxon>
        <taxon>Discoba</taxon>
        <taxon>Euglenozoa</taxon>
        <taxon>Kinetoplastea</taxon>
        <taxon>Metakinetoplastina</taxon>
        <taxon>Trypanosomatida</taxon>
        <taxon>Trypanosomatidae</taxon>
        <taxon>Trypanosoma</taxon>
        <taxon>Duttonella</taxon>
    </lineage>
</organism>
<feature type="region of interest" description="Disordered" evidence="1">
    <location>
        <begin position="1"/>
        <end position="60"/>
    </location>
</feature>
<gene>
    <name evidence="3" type="ORF">TVY486_1003510</name>
</gene>
<feature type="region of interest" description="Disordered" evidence="1">
    <location>
        <begin position="130"/>
        <end position="165"/>
    </location>
</feature>
<evidence type="ECO:0000256" key="2">
    <source>
        <dbReference type="SAM" id="Phobius"/>
    </source>
</evidence>
<protein>
    <recommendedName>
        <fullName evidence="4">Transmembrane protein</fullName>
    </recommendedName>
</protein>
<dbReference type="VEuPathDB" id="TriTrypDB:TvY486_1003510"/>
<accession>G0U5Z7</accession>
<sequence length="377" mass="40681">MDSVDEWEIIDVDDCQPSPVPDAPVACDGTAMECPSEQQQKKKQFEGGKGETRDEHTKSLTLWHSERSSVDSRENVESSRTLLREKTRVCATAAHAILIQEIDDIDTAPHLSAGNSNSVEPIDGAALPQGADAAATVQRRHAGEPYREEHSVASIPDSGADSEFEYTHPNKQELPATTETTIGPRQVNWVKRMHYSLFACLALVTVWTLKGPFGGDDVVCARGSILTRTATLVNVFTLVIGPLVSMSVYLFFGKSMHSRVTGANGGSERLGKVVSVALKTLLTTLVFSLFTAGEGSKLNRTKAARRGMKEDAAGAHASIHLVSRSQRTGAASLCLRRGLVQFLCITGFLLSQALLQHCSRAHKCDPSEISGGRSVVL</sequence>
<name>G0U5Z7_TRYVY</name>
<evidence type="ECO:0008006" key="4">
    <source>
        <dbReference type="Google" id="ProtNLM"/>
    </source>
</evidence>